<sequence length="51" mass="5156">MTAPRIAGIAMTPMGKQPGASVKQLTARAVSAALADAGIGSERIEAAWFAN</sequence>
<proteinExistence type="predicted"/>
<dbReference type="InterPro" id="IPR016039">
    <property type="entry name" value="Thiolase-like"/>
</dbReference>
<protein>
    <submittedName>
        <fullName evidence="1">Thiolase family protein</fullName>
    </submittedName>
</protein>
<dbReference type="EMBL" id="SRXV01000076">
    <property type="protein sequence ID" value="TGY89471.1"/>
    <property type="molecule type" value="Genomic_DNA"/>
</dbReference>
<evidence type="ECO:0000313" key="2">
    <source>
        <dbReference type="Proteomes" id="UP000305451"/>
    </source>
</evidence>
<keyword evidence="2" id="KW-1185">Reference proteome</keyword>
<accession>A0A4S2H2E4</accession>
<dbReference type="GO" id="GO:0016746">
    <property type="term" value="F:acyltransferase activity"/>
    <property type="evidence" value="ECO:0007669"/>
    <property type="project" value="InterPro"/>
</dbReference>
<dbReference type="Proteomes" id="UP000305451">
    <property type="component" value="Unassembled WGS sequence"/>
</dbReference>
<dbReference type="AlphaFoldDB" id="A0A4S2H2E4"/>
<reference evidence="1 2" key="1">
    <citation type="journal article" date="2013" name="Int. J. Syst. Evol. Microbiol.">
        <title>Marinicauda pacifica gen. nov., sp. nov., a prosthecate alphaproteobacterium of the family Hyphomonadaceae isolated from deep seawater.</title>
        <authorList>
            <person name="Zhang X.Y."/>
            <person name="Li G.W."/>
            <person name="Wang C.S."/>
            <person name="Zhang Y.J."/>
            <person name="Xu X.W."/>
            <person name="Li H."/>
            <person name="Liu A."/>
            <person name="Liu C."/>
            <person name="Xie B.B."/>
            <person name="Qin Q.L."/>
            <person name="Xu Z."/>
            <person name="Chen X.L."/>
            <person name="Zhou B.C."/>
            <person name="Zhang Y.Z."/>
        </authorList>
    </citation>
    <scope>NUCLEOTIDE SEQUENCE [LARGE SCALE GENOMIC DNA]</scope>
    <source>
        <strain evidence="1 2">P-1 km-3</strain>
    </source>
</reference>
<feature type="non-terminal residue" evidence="1">
    <location>
        <position position="51"/>
    </location>
</feature>
<organism evidence="1 2">
    <name type="scientific">Marinicauda pacifica</name>
    <dbReference type="NCBI Taxonomy" id="1133559"/>
    <lineage>
        <taxon>Bacteria</taxon>
        <taxon>Pseudomonadati</taxon>
        <taxon>Pseudomonadota</taxon>
        <taxon>Alphaproteobacteria</taxon>
        <taxon>Maricaulales</taxon>
        <taxon>Maricaulaceae</taxon>
        <taxon>Marinicauda</taxon>
    </lineage>
</organism>
<evidence type="ECO:0000313" key="1">
    <source>
        <dbReference type="EMBL" id="TGY89471.1"/>
    </source>
</evidence>
<comment type="caution">
    <text evidence="1">The sequence shown here is derived from an EMBL/GenBank/DDBJ whole genome shotgun (WGS) entry which is preliminary data.</text>
</comment>
<dbReference type="SUPFAM" id="SSF53901">
    <property type="entry name" value="Thiolase-like"/>
    <property type="match status" value="1"/>
</dbReference>
<gene>
    <name evidence="1" type="ORF">E5162_14430</name>
</gene>
<name>A0A4S2H2E4_9PROT</name>
<dbReference type="Gene3D" id="3.40.47.10">
    <property type="match status" value="1"/>
</dbReference>